<evidence type="ECO:0000313" key="2">
    <source>
        <dbReference type="EMBL" id="MEZ0474913.1"/>
    </source>
</evidence>
<dbReference type="Pfam" id="PF09995">
    <property type="entry name" value="MPAB_Lcp_cat"/>
    <property type="match status" value="1"/>
</dbReference>
<dbReference type="InterPro" id="IPR018713">
    <property type="entry name" value="MPAB/Lcp_cat_dom"/>
</dbReference>
<keyword evidence="3" id="KW-1185">Reference proteome</keyword>
<evidence type="ECO:0000259" key="1">
    <source>
        <dbReference type="Pfam" id="PF09995"/>
    </source>
</evidence>
<reference evidence="2 3" key="1">
    <citation type="submission" date="2024-07" db="EMBL/GenBank/DDBJ databases">
        <title>Luteimonas salilacus sp. nov., isolated from the shore soil of Salt Lake in Tibet of China.</title>
        <authorList>
            <person name="Zhang X."/>
            <person name="Li A."/>
        </authorList>
    </citation>
    <scope>NUCLEOTIDE SEQUENCE [LARGE SCALE GENOMIC DNA]</scope>
    <source>
        <strain evidence="2 3">B3-2-R+30</strain>
    </source>
</reference>
<dbReference type="PANTHER" id="PTHR36151:SF3">
    <property type="entry name" value="ER-BOUND OXYGENASE MPAB_MPAB'_RUBBER OXYGENASE CATALYTIC DOMAIN-CONTAINING PROTEIN"/>
    <property type="match status" value="1"/>
</dbReference>
<accession>A0ABV4HQA7</accession>
<sequence length="320" mass="34631">MDARFRALVAPATARIRHWVLSAFPRGQSGIDYDHPAGDPGLFGPDSVTWRIHADFPGMLSGGLCALMLQTLHPRALAGVWDHSNFREDLVGRLRRTTAFVAGTTYAGRAEAERLVARVATIHARVHGVLPDGRRYAAADPDLLTWVHVTESYGFLQGYRRYCPDALPAGAADRYYAEVRRIAEALGARAVPASEAAVRDYFAQVRGELACDERSREVLAVLSRIRLPVPAAGLSRALFLGAGAALLPAWAPAMLGRGALRRVRDAAAARTLRGLGPLFRAALDDGVAQRACRRVGVDPAHLHRWPGRSAASAVQASVRR</sequence>
<name>A0ABV4HQA7_9GAMM</name>
<gene>
    <name evidence="2" type="ORF">AB6713_09845</name>
</gene>
<keyword evidence="2" id="KW-0560">Oxidoreductase</keyword>
<dbReference type="EC" id="1.-.-.-" evidence="2"/>
<organism evidence="2 3">
    <name type="scientific">Luteimonas salinilitoris</name>
    <dbReference type="NCBI Taxonomy" id="3237697"/>
    <lineage>
        <taxon>Bacteria</taxon>
        <taxon>Pseudomonadati</taxon>
        <taxon>Pseudomonadota</taxon>
        <taxon>Gammaproteobacteria</taxon>
        <taxon>Lysobacterales</taxon>
        <taxon>Lysobacteraceae</taxon>
        <taxon>Luteimonas</taxon>
    </lineage>
</organism>
<feature type="domain" description="ER-bound oxygenase mpaB/mpaB'/Rubber oxygenase catalytic" evidence="1">
    <location>
        <begin position="50"/>
        <end position="276"/>
    </location>
</feature>
<dbReference type="PANTHER" id="PTHR36151">
    <property type="entry name" value="BLR2777 PROTEIN"/>
    <property type="match status" value="1"/>
</dbReference>
<protein>
    <submittedName>
        <fullName evidence="2">Oxygenase MpaB family protein</fullName>
        <ecNumber evidence="2">1.-.-.-</ecNumber>
    </submittedName>
</protein>
<evidence type="ECO:0000313" key="3">
    <source>
        <dbReference type="Proteomes" id="UP001566331"/>
    </source>
</evidence>
<dbReference type="RefSeq" id="WP_370562361.1">
    <property type="nucleotide sequence ID" value="NZ_JBFWIB010000001.1"/>
</dbReference>
<proteinExistence type="predicted"/>
<comment type="caution">
    <text evidence="2">The sequence shown here is derived from an EMBL/GenBank/DDBJ whole genome shotgun (WGS) entry which is preliminary data.</text>
</comment>
<dbReference type="Proteomes" id="UP001566331">
    <property type="component" value="Unassembled WGS sequence"/>
</dbReference>
<dbReference type="GO" id="GO:0016491">
    <property type="term" value="F:oxidoreductase activity"/>
    <property type="evidence" value="ECO:0007669"/>
    <property type="project" value="UniProtKB-KW"/>
</dbReference>
<dbReference type="EMBL" id="JBFWIC010000011">
    <property type="protein sequence ID" value="MEZ0474913.1"/>
    <property type="molecule type" value="Genomic_DNA"/>
</dbReference>